<dbReference type="EMBL" id="KF123396">
    <property type="protein sequence ID" value="AIA90698.1"/>
    <property type="molecule type" value="Genomic_DNA"/>
</dbReference>
<dbReference type="PANTHER" id="PTHR43772:SF2">
    <property type="entry name" value="PUTATIVE (AFU_ORTHOLOGUE AFUA_2G04480)-RELATED"/>
    <property type="match status" value="1"/>
</dbReference>
<keyword evidence="1" id="KW-0858">Xylan degradation</keyword>
<organism evidence="3">
    <name type="scientific">uncultured Flavobacteriaceae bacterium</name>
    <dbReference type="NCBI Taxonomy" id="165436"/>
    <lineage>
        <taxon>Bacteria</taxon>
        <taxon>Pseudomonadati</taxon>
        <taxon>Bacteroidota</taxon>
        <taxon>Flavobacteriia</taxon>
        <taxon>Flavobacteriales</taxon>
        <taxon>Flavobacteriaceae</taxon>
        <taxon>environmental samples</taxon>
    </lineage>
</organism>
<dbReference type="GO" id="GO:0045493">
    <property type="term" value="P:xylan catabolic process"/>
    <property type="evidence" value="ECO:0007669"/>
    <property type="project" value="UniProtKB-KW"/>
</dbReference>
<keyword evidence="2" id="KW-0119">Carbohydrate metabolism</keyword>
<keyword evidence="1" id="KW-0624">Polysaccharide degradation</keyword>
<evidence type="ECO:0000256" key="2">
    <source>
        <dbReference type="ARBA" id="ARBA00023277"/>
    </source>
</evidence>
<dbReference type="Gene3D" id="2.115.10.20">
    <property type="entry name" value="Glycosyl hydrolase domain, family 43"/>
    <property type="match status" value="1"/>
</dbReference>
<evidence type="ECO:0000313" key="3">
    <source>
        <dbReference type="EMBL" id="AIA90698.1"/>
    </source>
</evidence>
<evidence type="ECO:0000256" key="1">
    <source>
        <dbReference type="ARBA" id="ARBA00022651"/>
    </source>
</evidence>
<proteinExistence type="predicted"/>
<protein>
    <submittedName>
        <fullName evidence="3">CAZy families GH43 protein</fullName>
    </submittedName>
</protein>
<accession>A0A060C1Y9</accession>
<dbReference type="AlphaFoldDB" id="A0A060C1Y9"/>
<dbReference type="PANTHER" id="PTHR43772">
    <property type="entry name" value="ENDO-1,4-BETA-XYLANASE"/>
    <property type="match status" value="1"/>
</dbReference>
<dbReference type="SUPFAM" id="SSF75005">
    <property type="entry name" value="Arabinanase/levansucrase/invertase"/>
    <property type="match status" value="1"/>
</dbReference>
<name>A0A060C1Y9_9FLAO</name>
<dbReference type="InterPro" id="IPR052176">
    <property type="entry name" value="Glycosyl_Hydrlase_43_Enz"/>
</dbReference>
<dbReference type="InterPro" id="IPR023296">
    <property type="entry name" value="Glyco_hydro_beta-prop_sf"/>
</dbReference>
<sequence>MKTPIYLVPDDYMADPSAHVFNGKLYIYPSHDWESGIPENDNGDHFNMKDYHVFSTDDVESGKLTDHGVILDVKSIPWSGVSCGFGCCRENGSIICISH</sequence>
<reference evidence="3" key="1">
    <citation type="journal article" date="2013" name="Environ. Microbiol.">
        <title>Seasonally variable intestinal metagenomes of the red palm weevil (Rhynchophorus ferrugineus).</title>
        <authorList>
            <person name="Jia S."/>
            <person name="Zhang X."/>
            <person name="Zhang G."/>
            <person name="Yin A."/>
            <person name="Zhang S."/>
            <person name="Li F."/>
            <person name="Wang L."/>
            <person name="Zhao D."/>
            <person name="Yun Q."/>
            <person name="Tala"/>
            <person name="Wang J."/>
            <person name="Sun G."/>
            <person name="Baabdullah M."/>
            <person name="Yu X."/>
            <person name="Hu S."/>
            <person name="Al-Mssallem I.S."/>
            <person name="Yu J."/>
        </authorList>
    </citation>
    <scope>NUCLEOTIDE SEQUENCE</scope>
</reference>